<dbReference type="InterPro" id="IPR006423">
    <property type="entry name" value="Lipo_e_P4"/>
</dbReference>
<gene>
    <name evidence="2" type="ORF">CLV42_10377</name>
</gene>
<reference evidence="2 3" key="1">
    <citation type="submission" date="2018-03" db="EMBL/GenBank/DDBJ databases">
        <title>Genomic Encyclopedia of Archaeal and Bacterial Type Strains, Phase II (KMG-II): from individual species to whole genera.</title>
        <authorList>
            <person name="Goeker M."/>
        </authorList>
    </citation>
    <scope>NUCLEOTIDE SEQUENCE [LARGE SCALE GENOMIC DNA]</scope>
    <source>
        <strain evidence="2 3">DSM 18107</strain>
    </source>
</reference>
<evidence type="ECO:0000256" key="1">
    <source>
        <dbReference type="ARBA" id="ARBA00022729"/>
    </source>
</evidence>
<dbReference type="CDD" id="cd07534">
    <property type="entry name" value="HAD_CAP"/>
    <property type="match status" value="1"/>
</dbReference>
<sequence length="272" mass="30597">MQYKNILLTCALLAGMIACKTTQPPVAQGPSSTTVLQPYGPAWAALWQQKAAEYKALCFQAYNIARMRLDESLTQPATLPPAVVTDIDETVLDNSPYTVHTALRGEGYADKTWMEWTSKAAADTVPGALSFLQYAASKGVEVFYITNRSETERAVTLQNLQRWHFPNADNEHLLLKTTTSGKESRRQQVAQAHHILLLMGDNLSDFAAIFDKQPVAEREQVTQQSAADFGKRFIVLPNPMYGDWLPAMFQYDYKRRPGEIDSLLRGQMRDYK</sequence>
<dbReference type="PROSITE" id="PS51257">
    <property type="entry name" value="PROKAR_LIPOPROTEIN"/>
    <property type="match status" value="1"/>
</dbReference>
<dbReference type="RefSeq" id="WP_106601436.1">
    <property type="nucleotide sequence ID" value="NZ_PYGK01000003.1"/>
</dbReference>
<accession>A0A2P8GGM7</accession>
<dbReference type="InterPro" id="IPR005519">
    <property type="entry name" value="Acid_phosphat_B-like"/>
</dbReference>
<organism evidence="2 3">
    <name type="scientific">Chitinophaga ginsengisoli</name>
    <dbReference type="NCBI Taxonomy" id="363837"/>
    <lineage>
        <taxon>Bacteria</taxon>
        <taxon>Pseudomonadati</taxon>
        <taxon>Bacteroidota</taxon>
        <taxon>Chitinophagia</taxon>
        <taxon>Chitinophagales</taxon>
        <taxon>Chitinophagaceae</taxon>
        <taxon>Chitinophaga</taxon>
    </lineage>
</organism>
<dbReference type="AlphaFoldDB" id="A0A2P8GGM7"/>
<name>A0A2P8GGM7_9BACT</name>
<evidence type="ECO:0000313" key="2">
    <source>
        <dbReference type="EMBL" id="PSL33095.1"/>
    </source>
</evidence>
<dbReference type="Pfam" id="PF03767">
    <property type="entry name" value="Acid_phosphat_B"/>
    <property type="match status" value="1"/>
</dbReference>
<dbReference type="EMBL" id="PYGK01000003">
    <property type="protein sequence ID" value="PSL33095.1"/>
    <property type="molecule type" value="Genomic_DNA"/>
</dbReference>
<dbReference type="InterPro" id="IPR036412">
    <property type="entry name" value="HAD-like_sf"/>
</dbReference>
<protein>
    <submittedName>
        <fullName evidence="2">Acid phosphatase</fullName>
    </submittedName>
</protein>
<dbReference type="GO" id="GO:0009279">
    <property type="term" value="C:cell outer membrane"/>
    <property type="evidence" value="ECO:0007669"/>
    <property type="project" value="InterPro"/>
</dbReference>
<keyword evidence="1" id="KW-0732">Signal</keyword>
<dbReference type="Proteomes" id="UP000240978">
    <property type="component" value="Unassembled WGS sequence"/>
</dbReference>
<dbReference type="NCBIfam" id="TIGR01533">
    <property type="entry name" value="lipo_e_P4"/>
    <property type="match status" value="1"/>
</dbReference>
<dbReference type="Gene3D" id="3.40.50.1000">
    <property type="entry name" value="HAD superfamily/HAD-like"/>
    <property type="match status" value="1"/>
</dbReference>
<proteinExistence type="predicted"/>
<dbReference type="InterPro" id="IPR023214">
    <property type="entry name" value="HAD_sf"/>
</dbReference>
<comment type="caution">
    <text evidence="2">The sequence shown here is derived from an EMBL/GenBank/DDBJ whole genome shotgun (WGS) entry which is preliminary data.</text>
</comment>
<dbReference type="PANTHER" id="PTHR31284">
    <property type="entry name" value="ACID PHOSPHATASE-LIKE PROTEIN"/>
    <property type="match status" value="1"/>
</dbReference>
<evidence type="ECO:0000313" key="3">
    <source>
        <dbReference type="Proteomes" id="UP000240978"/>
    </source>
</evidence>
<dbReference type="SFLD" id="SFLDS00003">
    <property type="entry name" value="Haloacid_Dehalogenase"/>
    <property type="match status" value="1"/>
</dbReference>
<keyword evidence="3" id="KW-1185">Reference proteome</keyword>
<dbReference type="PIRSF" id="PIRSF019271">
    <property type="entry name" value="Acid_Ptase_C"/>
    <property type="match status" value="1"/>
</dbReference>
<dbReference type="OrthoDB" id="395856at2"/>
<dbReference type="SUPFAM" id="SSF56784">
    <property type="entry name" value="HAD-like"/>
    <property type="match status" value="1"/>
</dbReference>
<dbReference type="PANTHER" id="PTHR31284:SF10">
    <property type="entry name" value="ACID PHOSPHATASE-LIKE PROTEIN"/>
    <property type="match status" value="1"/>
</dbReference>
<dbReference type="SFLD" id="SFLDG01125">
    <property type="entry name" value="C1.1:_Acid_Phosphatase_Like"/>
    <property type="match status" value="1"/>
</dbReference>